<dbReference type="eggNOG" id="COG1670">
    <property type="taxonomic scope" value="Bacteria"/>
</dbReference>
<name>D6TS77_KTERA</name>
<dbReference type="SUPFAM" id="SSF55729">
    <property type="entry name" value="Acyl-CoA N-acyltransferases (Nat)"/>
    <property type="match status" value="1"/>
</dbReference>
<dbReference type="InParanoid" id="D6TS77"/>
<dbReference type="EMBL" id="ADVG01000002">
    <property type="protein sequence ID" value="EFH86150.1"/>
    <property type="molecule type" value="Genomic_DNA"/>
</dbReference>
<dbReference type="PROSITE" id="PS51186">
    <property type="entry name" value="GNAT"/>
    <property type="match status" value="1"/>
</dbReference>
<feature type="domain" description="N-acetyltransferase" evidence="1">
    <location>
        <begin position="34"/>
        <end position="190"/>
    </location>
</feature>
<reference evidence="2 3" key="1">
    <citation type="journal article" date="2011" name="Stand. Genomic Sci.">
        <title>Non-contiguous finished genome sequence and contextual data of the filamentous soil bacterium Ktedonobacter racemifer type strain (SOSP1-21).</title>
        <authorList>
            <person name="Chang Y.J."/>
            <person name="Land M."/>
            <person name="Hauser L."/>
            <person name="Chertkov O."/>
            <person name="Del Rio T.G."/>
            <person name="Nolan M."/>
            <person name="Copeland A."/>
            <person name="Tice H."/>
            <person name="Cheng J.F."/>
            <person name="Lucas S."/>
            <person name="Han C."/>
            <person name="Goodwin L."/>
            <person name="Pitluck S."/>
            <person name="Ivanova N."/>
            <person name="Ovchinikova G."/>
            <person name="Pati A."/>
            <person name="Chen A."/>
            <person name="Palaniappan K."/>
            <person name="Mavromatis K."/>
            <person name="Liolios K."/>
            <person name="Brettin T."/>
            <person name="Fiebig A."/>
            <person name="Rohde M."/>
            <person name="Abt B."/>
            <person name="Goker M."/>
            <person name="Detter J.C."/>
            <person name="Woyke T."/>
            <person name="Bristow J."/>
            <person name="Eisen J.A."/>
            <person name="Markowitz V."/>
            <person name="Hugenholtz P."/>
            <person name="Kyrpides N.C."/>
            <person name="Klenk H.P."/>
            <person name="Lapidus A."/>
        </authorList>
    </citation>
    <scope>NUCLEOTIDE SEQUENCE [LARGE SCALE GENOMIC DNA]</scope>
    <source>
        <strain evidence="3">DSM 44963</strain>
    </source>
</reference>
<accession>D6TS77</accession>
<evidence type="ECO:0000313" key="3">
    <source>
        <dbReference type="Proteomes" id="UP000004508"/>
    </source>
</evidence>
<protein>
    <submittedName>
        <fullName evidence="2">GCN5-related N-acetyltransferase</fullName>
    </submittedName>
</protein>
<dbReference type="Gene3D" id="3.40.630.30">
    <property type="match status" value="1"/>
</dbReference>
<sequence>MNKRETDEQDSRNVPVEPLSELTSIWSWVQTARLTLRRLQPTDGPAMFAVHGDPATYRYSPAAPHPDLATSEEMLRSCLHDWELHGFGYWAVILAQEEKIIGFGGVEHRVWCEREVLNLYYRFTPSAWGQGYATELARTAVSLARTYLPQWPVVARTRAENIPSIRTAERVGLIRRPDLDTEHVVFALGW</sequence>
<dbReference type="OrthoDB" id="9798081at2"/>
<dbReference type="GO" id="GO:0016747">
    <property type="term" value="F:acyltransferase activity, transferring groups other than amino-acyl groups"/>
    <property type="evidence" value="ECO:0007669"/>
    <property type="project" value="InterPro"/>
</dbReference>
<dbReference type="RefSeq" id="WP_007910205.1">
    <property type="nucleotide sequence ID" value="NZ_ADVG01000002.1"/>
</dbReference>
<dbReference type="PANTHER" id="PTHR43792:SF1">
    <property type="entry name" value="N-ACETYLTRANSFERASE DOMAIN-CONTAINING PROTEIN"/>
    <property type="match status" value="1"/>
</dbReference>
<comment type="caution">
    <text evidence="2">The sequence shown here is derived from an EMBL/GenBank/DDBJ whole genome shotgun (WGS) entry which is preliminary data.</text>
</comment>
<proteinExistence type="predicted"/>
<dbReference type="Proteomes" id="UP000004508">
    <property type="component" value="Unassembled WGS sequence"/>
</dbReference>
<dbReference type="InterPro" id="IPR000182">
    <property type="entry name" value="GNAT_dom"/>
</dbReference>
<dbReference type="AlphaFoldDB" id="D6TS77"/>
<dbReference type="PANTHER" id="PTHR43792">
    <property type="entry name" value="GNAT FAMILY, PUTATIVE (AFU_ORTHOLOGUE AFUA_3G00765)-RELATED-RELATED"/>
    <property type="match status" value="1"/>
</dbReference>
<dbReference type="STRING" id="485913.Krac_7430"/>
<dbReference type="InterPro" id="IPR016181">
    <property type="entry name" value="Acyl_CoA_acyltransferase"/>
</dbReference>
<keyword evidence="2" id="KW-0808">Transferase</keyword>
<dbReference type="Pfam" id="PF13302">
    <property type="entry name" value="Acetyltransf_3"/>
    <property type="match status" value="1"/>
</dbReference>
<keyword evidence="3" id="KW-1185">Reference proteome</keyword>
<organism evidence="2 3">
    <name type="scientific">Ktedonobacter racemifer DSM 44963</name>
    <dbReference type="NCBI Taxonomy" id="485913"/>
    <lineage>
        <taxon>Bacteria</taxon>
        <taxon>Bacillati</taxon>
        <taxon>Chloroflexota</taxon>
        <taxon>Ktedonobacteria</taxon>
        <taxon>Ktedonobacterales</taxon>
        <taxon>Ktedonobacteraceae</taxon>
        <taxon>Ktedonobacter</taxon>
    </lineage>
</organism>
<gene>
    <name evidence="2" type="ORF">Krac_7430</name>
</gene>
<evidence type="ECO:0000313" key="2">
    <source>
        <dbReference type="EMBL" id="EFH86150.1"/>
    </source>
</evidence>
<dbReference type="InterPro" id="IPR051531">
    <property type="entry name" value="N-acetyltransferase"/>
</dbReference>
<evidence type="ECO:0000259" key="1">
    <source>
        <dbReference type="PROSITE" id="PS51186"/>
    </source>
</evidence>